<protein>
    <submittedName>
        <fullName evidence="2">Uncharacterized protein</fullName>
    </submittedName>
</protein>
<evidence type="ECO:0000256" key="1">
    <source>
        <dbReference type="SAM" id="MobiDB-lite"/>
    </source>
</evidence>
<evidence type="ECO:0000313" key="3">
    <source>
        <dbReference type="Proteomes" id="UP000008037"/>
    </source>
</evidence>
<keyword evidence="3" id="KW-1185">Reference proteome</keyword>
<dbReference type="BioCyc" id="CNIT1237085:G1324-2043-MONOMER"/>
<sequence length="105" mass="12012">MNMVRAKKSYQRSSDSPENLVSPYEDISTRQFHITGETFPTLALGICDNCHWCYSCINARGVIKVCPVCGEEVSQIPMDIDEICLIEEDEKRGITLNFDRRLPLR</sequence>
<dbReference type="HOGENOM" id="CLU_2230466_0_0_2"/>
<dbReference type="EMBL" id="CP002408">
    <property type="protein sequence ID" value="AFU58977.1"/>
    <property type="molecule type" value="Genomic_DNA"/>
</dbReference>
<feature type="compositionally biased region" description="Basic residues" evidence="1">
    <location>
        <begin position="1"/>
        <end position="10"/>
    </location>
</feature>
<evidence type="ECO:0000313" key="2">
    <source>
        <dbReference type="EMBL" id="AFU58977.1"/>
    </source>
</evidence>
<reference evidence="2 3" key="1">
    <citation type="journal article" date="2012" name="Environ. Microbiol.">
        <title>The genome of the ammonia-oxidizing Candidatus Nitrososphaera gargensis: insights into metabolic versatility and environmental adaptations.</title>
        <authorList>
            <person name="Spang A."/>
            <person name="Poehlein A."/>
            <person name="Offre P."/>
            <person name="Zumbragel S."/>
            <person name="Haider S."/>
            <person name="Rychlik N."/>
            <person name="Nowka B."/>
            <person name="Schmeisser C."/>
            <person name="Lebedeva E.V."/>
            <person name="Rattei T."/>
            <person name="Bohm C."/>
            <person name="Schmid M."/>
            <person name="Galushko A."/>
            <person name="Hatzenpichler R."/>
            <person name="Weinmaier T."/>
            <person name="Daniel R."/>
            <person name="Schleper C."/>
            <person name="Spieck E."/>
            <person name="Streit W."/>
            <person name="Wagner M."/>
        </authorList>
    </citation>
    <scope>NUCLEOTIDE SEQUENCE [LARGE SCALE GENOMIC DNA]</scope>
    <source>
        <strain evidence="3">Ga9.2</strain>
    </source>
</reference>
<proteinExistence type="predicted"/>
<dbReference type="Proteomes" id="UP000008037">
    <property type="component" value="Chromosome"/>
</dbReference>
<dbReference type="AlphaFoldDB" id="K0IKJ4"/>
<feature type="region of interest" description="Disordered" evidence="1">
    <location>
        <begin position="1"/>
        <end position="22"/>
    </location>
</feature>
<accession>K0IKJ4</accession>
<dbReference type="KEGG" id="nga:Ngar_c20450"/>
<organism evidence="2 3">
    <name type="scientific">Nitrososphaera gargensis (strain Ga9.2)</name>
    <dbReference type="NCBI Taxonomy" id="1237085"/>
    <lineage>
        <taxon>Archaea</taxon>
        <taxon>Nitrososphaerota</taxon>
        <taxon>Nitrososphaeria</taxon>
        <taxon>Nitrososphaerales</taxon>
        <taxon>Nitrososphaeraceae</taxon>
        <taxon>Nitrososphaera</taxon>
    </lineage>
</organism>
<gene>
    <name evidence="2" type="ordered locus">Ngar_c20450</name>
</gene>
<name>K0IKJ4_NITGG</name>
<dbReference type="InParanoid" id="K0IKJ4"/>